<protein>
    <submittedName>
        <fullName evidence="2">Uncharacterized protein</fullName>
    </submittedName>
</protein>
<accession>A0A100WDQ8</accession>
<gene>
    <name evidence="2" type="ORF">RMCC_3648</name>
</gene>
<dbReference type="EMBL" id="BCSY01000057">
    <property type="protein sequence ID" value="GAS96682.1"/>
    <property type="molecule type" value="Genomic_DNA"/>
</dbReference>
<dbReference type="AlphaFoldDB" id="A0A100WDQ8"/>
<evidence type="ECO:0000313" key="3">
    <source>
        <dbReference type="Proteomes" id="UP000069443"/>
    </source>
</evidence>
<reference evidence="3" key="1">
    <citation type="journal article" date="2016" name="Genome Announc.">
        <title>Draft Genome Sequences of Five Rapidly Growing Mycobacterium Species, M. thermoresistibile, M. fortuitum subsp. acetamidolyticum, M. canariasense, M. brisbanense, and M. novocastrense.</title>
        <authorList>
            <person name="Katahira K."/>
            <person name="Ogura Y."/>
            <person name="Gotoh Y."/>
            <person name="Hayashi T."/>
        </authorList>
    </citation>
    <scope>NUCLEOTIDE SEQUENCE [LARGE SCALE GENOMIC DNA]</scope>
    <source>
        <strain evidence="3">JCM15298</strain>
    </source>
</reference>
<feature type="region of interest" description="Disordered" evidence="1">
    <location>
        <begin position="52"/>
        <end position="80"/>
    </location>
</feature>
<comment type="caution">
    <text evidence="2">The sequence shown here is derived from an EMBL/GenBank/DDBJ whole genome shotgun (WGS) entry which is preliminary data.</text>
</comment>
<sequence length="80" mass="8061">MVGVTMGAGAATVVRGPDAGVLASGVLETVESLDPHPVSTRPVTIAAPNATLRTTPNRTCGPPRPRTSDATLQGVTARTL</sequence>
<dbReference type="Proteomes" id="UP000069443">
    <property type="component" value="Unassembled WGS sequence"/>
</dbReference>
<evidence type="ECO:0000256" key="1">
    <source>
        <dbReference type="SAM" id="MobiDB-lite"/>
    </source>
</evidence>
<feature type="compositionally biased region" description="Polar residues" evidence="1">
    <location>
        <begin position="68"/>
        <end position="80"/>
    </location>
</feature>
<evidence type="ECO:0000313" key="2">
    <source>
        <dbReference type="EMBL" id="GAS96682.1"/>
    </source>
</evidence>
<proteinExistence type="predicted"/>
<reference evidence="3" key="2">
    <citation type="submission" date="2016-02" db="EMBL/GenBank/DDBJ databases">
        <title>Draft genome sequence of five rapidly growing Mycobacterium species.</title>
        <authorList>
            <person name="Katahira K."/>
            <person name="Gotou Y."/>
            <person name="Iida K."/>
            <person name="Ogura Y."/>
            <person name="Hayashi T."/>
        </authorList>
    </citation>
    <scope>NUCLEOTIDE SEQUENCE [LARGE SCALE GENOMIC DNA]</scope>
    <source>
        <strain evidence="3">JCM15298</strain>
    </source>
</reference>
<organism evidence="2 3">
    <name type="scientific">Mycolicibacterium canariasense</name>
    <name type="common">Mycobacterium canariasense</name>
    <dbReference type="NCBI Taxonomy" id="228230"/>
    <lineage>
        <taxon>Bacteria</taxon>
        <taxon>Bacillati</taxon>
        <taxon>Actinomycetota</taxon>
        <taxon>Actinomycetes</taxon>
        <taxon>Mycobacteriales</taxon>
        <taxon>Mycobacteriaceae</taxon>
        <taxon>Mycolicibacterium</taxon>
    </lineage>
</organism>
<keyword evidence="3" id="KW-1185">Reference proteome</keyword>
<name>A0A100WDQ8_MYCCR</name>